<reference evidence="2 3" key="1">
    <citation type="submission" date="2021-02" db="EMBL/GenBank/DDBJ databases">
        <title>Streptomyces spirodelae sp. nov., isolated from duckweed.</title>
        <authorList>
            <person name="Saimee Y."/>
            <person name="Duangmal K."/>
        </authorList>
    </citation>
    <scope>NUCLEOTIDE SEQUENCE [LARGE SCALE GENOMIC DNA]</scope>
    <source>
        <strain evidence="2 3">DSM 42105</strain>
    </source>
</reference>
<evidence type="ECO:0000313" key="3">
    <source>
        <dbReference type="Proteomes" id="UP000721954"/>
    </source>
</evidence>
<proteinExistence type="predicted"/>
<dbReference type="EMBL" id="JAFFZM010000009">
    <property type="protein sequence ID" value="MBO8199922.1"/>
    <property type="molecule type" value="Genomic_DNA"/>
</dbReference>
<dbReference type="GeneID" id="96260251"/>
<evidence type="ECO:0000313" key="2">
    <source>
        <dbReference type="EMBL" id="MBO8199922.1"/>
    </source>
</evidence>
<dbReference type="RefSeq" id="WP_209211605.1">
    <property type="nucleotide sequence ID" value="NZ_JAFFZM010000009.1"/>
</dbReference>
<gene>
    <name evidence="2" type="ORF">JW613_16710</name>
</gene>
<feature type="region of interest" description="Disordered" evidence="1">
    <location>
        <begin position="1"/>
        <end position="21"/>
    </location>
</feature>
<name>A0ABS3XWY0_9ACTN</name>
<organism evidence="2 3">
    <name type="scientific">Streptomyces smyrnaeus</name>
    <dbReference type="NCBI Taxonomy" id="1387713"/>
    <lineage>
        <taxon>Bacteria</taxon>
        <taxon>Bacillati</taxon>
        <taxon>Actinomycetota</taxon>
        <taxon>Actinomycetes</taxon>
        <taxon>Kitasatosporales</taxon>
        <taxon>Streptomycetaceae</taxon>
        <taxon>Streptomyces</taxon>
    </lineage>
</organism>
<protein>
    <recommendedName>
        <fullName evidence="4">HEAT repeat domain-containing protein</fullName>
    </recommendedName>
</protein>
<sequence>MTNSTHFDSSHGPVNSGPGPQYIAYYQDIRASAARDRSGRDPRQAAAEELRRLKQRFVPPPGADRARRLLEDKRAVLLSARPGHGALTAAKVLLCELPQGTQRFRELVDQAEEEDTGRALDADQVGKGAALLLDLSGVSDSRYAAFMADLPGLIKVVRERGAWLATVLPREWQAGFDRMLQGLVAPLGRPDVLDVLRVHLRGCGIGPAPSQLAGEELSLLLAKATMAEVADLAEEIAAAGESAPEGAGFESWLSTALAARQPGMRDVDKHLAELQGGAQRALLLATALLHGARADTVHEAAVRLVRVTEHPEVTAPPLQHRALTARLGDIKAAVGADGRVRFDAAAYDDRVRAYFWDNYPQLRAPLGRWMRQATEFQALGTSDRLELVTRFARECLRTGPPEGLGDLAERWSRPSASKDELSMAARALGESVVHSRYGSFFRHRLYAWAQDAALPTARAHVLIGVCSEVLSRRFPDQAMVRLRHLSRHHQPGVRETAREALSRITDSDDRLYRSLLNRLRPGADARGRRDLDIFLQVADPARLMDDGEVRVLLTDHWAETLAAVPRADWERPLSAWLDRAHSRPGVGPTPLDVLGAACARHRAAFGAVYAVACAWAGTDPARARTVDALWTTSRTAPNHRPAPAAP</sequence>
<accession>A0ABS3XWY0</accession>
<keyword evidence="3" id="KW-1185">Reference proteome</keyword>
<dbReference type="Proteomes" id="UP000721954">
    <property type="component" value="Unassembled WGS sequence"/>
</dbReference>
<comment type="caution">
    <text evidence="2">The sequence shown here is derived from an EMBL/GenBank/DDBJ whole genome shotgun (WGS) entry which is preliminary data.</text>
</comment>
<evidence type="ECO:0000256" key="1">
    <source>
        <dbReference type="SAM" id="MobiDB-lite"/>
    </source>
</evidence>
<evidence type="ECO:0008006" key="4">
    <source>
        <dbReference type="Google" id="ProtNLM"/>
    </source>
</evidence>